<name>A0A4Z2CYK1_SCHJA</name>
<comment type="caution">
    <text evidence="1">The sequence shown here is derived from an EMBL/GenBank/DDBJ whole genome shotgun (WGS) entry which is preliminary data.</text>
</comment>
<dbReference type="EMBL" id="SKCS01000397">
    <property type="protein sequence ID" value="TNN09218.1"/>
    <property type="molecule type" value="Genomic_DNA"/>
</dbReference>
<protein>
    <submittedName>
        <fullName evidence="1">Uncharacterized protein</fullName>
    </submittedName>
</protein>
<dbReference type="Proteomes" id="UP000311919">
    <property type="component" value="Unassembled WGS sequence"/>
</dbReference>
<sequence>MRNFHDRISFSEYIYAIKLKNVLNNEAYQDNVDFKKNSFINSSIHFMFNNIESIIFSIDQQNYHNNNHVTIDIDILKRINQCLLITNRSKYQLLSGIKRKVFWYQLARNESFLQCLMQIIPTGYGDPYFQEIAFIVLTNLCIIAGSESKHLGFEKCEAALRNLIHIAAGPLVIFSSSSGLGQLTNWSTQALTGLLKATFIYNPNLSVNYNNDVWMEKLLLFSHVVHVFHKLLPKSFFIESDNFGSYESLKQFSKYIDDEVGSFNLEILSSHFNLLTLILMKLPSVQVFLSTSTSSSDDRTTIQDREKFLDIIQYSFMNFCLAIGKVWLCSLCTNNLVNFNLFDFLNLQLNDINVTIMKKCAPNENLSYEVISFTCKLLKSLLQLIQIPYLKVYFLKTHYNLIHSLLYLGKCLFYCSQSYHSSITSQCVLYIIRIIGCICLQYHEISNNHSISFRKLSNYCLLNNFLLLINWYHQYKCSWSICGVELCWSLTHFIQYFNISMFQQQSNQLLDCFINTFLFKVYNLDYGCKEVMCLLYVNMKITANTTTTTNTTTNIINNHDNNYLYWIKILNNLNDHLKSQFIYWKYLKQNLSKYHIETFIYLLKFLSLFINMNVLKEYIIMNCIILHRLCIQCDQILKMLSSVTSLELLTIERIIQMICSFTMSTDIISYIMSIIEYI</sequence>
<gene>
    <name evidence="1" type="ORF">EWB00_006426</name>
</gene>
<evidence type="ECO:0000313" key="1">
    <source>
        <dbReference type="EMBL" id="TNN09218.1"/>
    </source>
</evidence>
<dbReference type="AlphaFoldDB" id="A0A4Z2CYK1"/>
<keyword evidence="2" id="KW-1185">Reference proteome</keyword>
<proteinExistence type="predicted"/>
<evidence type="ECO:0000313" key="2">
    <source>
        <dbReference type="Proteomes" id="UP000311919"/>
    </source>
</evidence>
<accession>A0A4Z2CYK1</accession>
<dbReference type="OrthoDB" id="6249320at2759"/>
<organism evidence="1 2">
    <name type="scientific">Schistosoma japonicum</name>
    <name type="common">Blood fluke</name>
    <dbReference type="NCBI Taxonomy" id="6182"/>
    <lineage>
        <taxon>Eukaryota</taxon>
        <taxon>Metazoa</taxon>
        <taxon>Spiralia</taxon>
        <taxon>Lophotrochozoa</taxon>
        <taxon>Platyhelminthes</taxon>
        <taxon>Trematoda</taxon>
        <taxon>Digenea</taxon>
        <taxon>Strigeidida</taxon>
        <taxon>Schistosomatoidea</taxon>
        <taxon>Schistosomatidae</taxon>
        <taxon>Schistosoma</taxon>
    </lineage>
</organism>
<reference evidence="1 2" key="1">
    <citation type="submission" date="2019-03" db="EMBL/GenBank/DDBJ databases">
        <title>An improved genome assembly of the fluke Schistosoma japonicum.</title>
        <authorList>
            <person name="Hu W."/>
            <person name="Luo F."/>
            <person name="Yin M."/>
            <person name="Mo X."/>
            <person name="Sun C."/>
            <person name="Wu Q."/>
            <person name="Zhu B."/>
            <person name="Xiang M."/>
            <person name="Wang J."/>
            <person name="Wang Y."/>
            <person name="Zhang T."/>
            <person name="Xu B."/>
            <person name="Zheng H."/>
            <person name="Feng Z."/>
        </authorList>
    </citation>
    <scope>NUCLEOTIDE SEQUENCE [LARGE SCALE GENOMIC DNA]</scope>
    <source>
        <strain evidence="1">HuSjv2</strain>
        <tissue evidence="1">Worms</tissue>
    </source>
</reference>